<dbReference type="Proteomes" id="UP000741360">
    <property type="component" value="Unassembled WGS sequence"/>
</dbReference>
<evidence type="ECO:0000313" key="3">
    <source>
        <dbReference type="Proteomes" id="UP000741360"/>
    </source>
</evidence>
<feature type="non-terminal residue" evidence="2">
    <location>
        <position position="1"/>
    </location>
</feature>
<gene>
    <name evidence="2" type="ORF">HYY65_04335</name>
</gene>
<evidence type="ECO:0000256" key="1">
    <source>
        <dbReference type="SAM" id="Phobius"/>
    </source>
</evidence>
<organism evidence="2 3">
    <name type="scientific">Tectimicrobiota bacterium</name>
    <dbReference type="NCBI Taxonomy" id="2528274"/>
    <lineage>
        <taxon>Bacteria</taxon>
        <taxon>Pseudomonadati</taxon>
        <taxon>Nitrospinota/Tectimicrobiota group</taxon>
        <taxon>Candidatus Tectimicrobiota</taxon>
    </lineage>
</organism>
<reference evidence="2" key="1">
    <citation type="submission" date="2020-07" db="EMBL/GenBank/DDBJ databases">
        <title>Huge and variable diversity of episymbiotic CPR bacteria and DPANN archaea in groundwater ecosystems.</title>
        <authorList>
            <person name="He C.Y."/>
            <person name="Keren R."/>
            <person name="Whittaker M."/>
            <person name="Farag I.F."/>
            <person name="Doudna J."/>
            <person name="Cate J.H.D."/>
            <person name="Banfield J.F."/>
        </authorList>
    </citation>
    <scope>NUCLEOTIDE SEQUENCE</scope>
    <source>
        <strain evidence="2">NC_groundwater_717_Ag_S-0.2um_59_8</strain>
    </source>
</reference>
<sequence>GARLSSRVHGDWIIRGLAIALGFVGIRILWMAF</sequence>
<proteinExistence type="predicted"/>
<dbReference type="EMBL" id="JACPSX010000079">
    <property type="protein sequence ID" value="MBI3014296.1"/>
    <property type="molecule type" value="Genomic_DNA"/>
</dbReference>
<keyword evidence="1" id="KW-1133">Transmembrane helix</keyword>
<comment type="caution">
    <text evidence="2">The sequence shown here is derived from an EMBL/GenBank/DDBJ whole genome shotgun (WGS) entry which is preliminary data.</text>
</comment>
<dbReference type="AlphaFoldDB" id="A0A932GNK6"/>
<feature type="transmembrane region" description="Helical" evidence="1">
    <location>
        <begin position="12"/>
        <end position="32"/>
    </location>
</feature>
<keyword evidence="1" id="KW-0812">Transmembrane</keyword>
<name>A0A932GNK6_UNCTE</name>
<evidence type="ECO:0000313" key="2">
    <source>
        <dbReference type="EMBL" id="MBI3014296.1"/>
    </source>
</evidence>
<keyword evidence="1" id="KW-0472">Membrane</keyword>
<protein>
    <submittedName>
        <fullName evidence="2">Sulfite exporter TauE/SafE family protein</fullName>
    </submittedName>
</protein>
<accession>A0A932GNK6</accession>